<keyword evidence="1" id="KW-0812">Transmembrane</keyword>
<dbReference type="Pfam" id="PF06161">
    <property type="entry name" value="DUF975"/>
    <property type="match status" value="1"/>
</dbReference>
<feature type="transmembrane region" description="Helical" evidence="1">
    <location>
        <begin position="153"/>
        <end position="177"/>
    </location>
</feature>
<evidence type="ECO:0000256" key="1">
    <source>
        <dbReference type="SAM" id="Phobius"/>
    </source>
</evidence>
<reference evidence="2" key="1">
    <citation type="submission" date="2020-10" db="EMBL/GenBank/DDBJ databases">
        <authorList>
            <person name="Gilroy R."/>
        </authorList>
    </citation>
    <scope>NUCLEOTIDE SEQUENCE</scope>
    <source>
        <strain evidence="2">ChiGjej3B3-7149</strain>
    </source>
</reference>
<dbReference type="InterPro" id="IPR010380">
    <property type="entry name" value="DUF975"/>
</dbReference>
<comment type="caution">
    <text evidence="2">The sequence shown here is derived from an EMBL/GenBank/DDBJ whole genome shotgun (WGS) entry which is preliminary data.</text>
</comment>
<name>A0A9D1IYU8_9FIRM</name>
<keyword evidence="1" id="KW-1133">Transmembrane helix</keyword>
<evidence type="ECO:0000313" key="3">
    <source>
        <dbReference type="Proteomes" id="UP000824238"/>
    </source>
</evidence>
<gene>
    <name evidence="2" type="ORF">IAD36_02585</name>
</gene>
<dbReference type="EMBL" id="DVHH01000067">
    <property type="protein sequence ID" value="HIR54473.1"/>
    <property type="molecule type" value="Genomic_DNA"/>
</dbReference>
<feature type="transmembrane region" description="Helical" evidence="1">
    <location>
        <begin position="91"/>
        <end position="118"/>
    </location>
</feature>
<dbReference type="Proteomes" id="UP000824238">
    <property type="component" value="Unassembled WGS sequence"/>
</dbReference>
<reference evidence="2" key="2">
    <citation type="journal article" date="2021" name="PeerJ">
        <title>Extensive microbial diversity within the chicken gut microbiome revealed by metagenomics and culture.</title>
        <authorList>
            <person name="Gilroy R."/>
            <person name="Ravi A."/>
            <person name="Getino M."/>
            <person name="Pursley I."/>
            <person name="Horton D.L."/>
            <person name="Alikhan N.F."/>
            <person name="Baker D."/>
            <person name="Gharbi K."/>
            <person name="Hall N."/>
            <person name="Watson M."/>
            <person name="Adriaenssens E.M."/>
            <person name="Foster-Nyarko E."/>
            <person name="Jarju S."/>
            <person name="Secka A."/>
            <person name="Antonio M."/>
            <person name="Oren A."/>
            <person name="Chaudhuri R.R."/>
            <person name="La Ragione R."/>
            <person name="Hildebrand F."/>
            <person name="Pallen M.J."/>
        </authorList>
    </citation>
    <scope>NUCLEOTIDE SEQUENCE</scope>
    <source>
        <strain evidence="2">ChiGjej3B3-7149</strain>
    </source>
</reference>
<dbReference type="AlphaFoldDB" id="A0A9D1IYU8"/>
<protein>
    <submittedName>
        <fullName evidence="2">DUF975 family protein</fullName>
    </submittedName>
</protein>
<dbReference type="PANTHER" id="PTHR40076">
    <property type="entry name" value="MEMBRANE PROTEIN-RELATED"/>
    <property type="match status" value="1"/>
</dbReference>
<feature type="transmembrane region" description="Helical" evidence="1">
    <location>
        <begin position="50"/>
        <end position="71"/>
    </location>
</feature>
<accession>A0A9D1IYU8</accession>
<dbReference type="PANTHER" id="PTHR40076:SF1">
    <property type="entry name" value="MEMBRANE PROTEIN"/>
    <property type="match status" value="1"/>
</dbReference>
<evidence type="ECO:0000313" key="2">
    <source>
        <dbReference type="EMBL" id="HIR54473.1"/>
    </source>
</evidence>
<keyword evidence="1" id="KW-0472">Membrane</keyword>
<proteinExistence type="predicted"/>
<sequence>MGLLSARLLNVDVVSVVKHLGADVVMENPEIFINYYISRAPGAFAYFIELLLRIMGMLLYAGQVVFILNMVRGLQNSLWNLMDGFQSFLRIIGLRILMAIFVFLWSLLFVIPGIVAAYRYRLALYLLLDHPEMGVMECIRESKRLMRGHKAELFILDLSFIGWALLSVIPFVSIYTIPYTEATYALYYCQLAAQPHEDW</sequence>
<organism evidence="2 3">
    <name type="scientific">Candidatus Scatomorpha intestinigallinarum</name>
    <dbReference type="NCBI Taxonomy" id="2840923"/>
    <lineage>
        <taxon>Bacteria</taxon>
        <taxon>Bacillati</taxon>
        <taxon>Bacillota</taxon>
        <taxon>Clostridia</taxon>
        <taxon>Eubacteriales</taxon>
        <taxon>Candidatus Scatomorpha</taxon>
    </lineage>
</organism>